<reference evidence="2" key="3">
    <citation type="submission" date="2018-08" db="UniProtKB">
        <authorList>
            <consortium name="EnsemblPlants"/>
        </authorList>
    </citation>
    <scope>IDENTIFICATION</scope>
    <source>
        <strain evidence="2">cv. Bd21</strain>
    </source>
</reference>
<dbReference type="EMBL" id="CM000884">
    <property type="protein sequence ID" value="PNT61879.1"/>
    <property type="molecule type" value="Genomic_DNA"/>
</dbReference>
<evidence type="ECO:0000313" key="3">
    <source>
        <dbReference type="Proteomes" id="UP000008810"/>
    </source>
</evidence>
<protein>
    <submittedName>
        <fullName evidence="1 2">Uncharacterized protein</fullName>
    </submittedName>
</protein>
<reference evidence="1 2" key="1">
    <citation type="journal article" date="2010" name="Nature">
        <title>Genome sequencing and analysis of the model grass Brachypodium distachyon.</title>
        <authorList>
            <consortium name="International Brachypodium Initiative"/>
        </authorList>
    </citation>
    <scope>NUCLEOTIDE SEQUENCE [LARGE SCALE GENOMIC DNA]</scope>
    <source>
        <strain evidence="1 2">Bd21</strain>
    </source>
</reference>
<dbReference type="Gramene" id="PNT61879">
    <property type="protein sequence ID" value="PNT61879"/>
    <property type="gene ID" value="BRADI_5g22205v3"/>
</dbReference>
<dbReference type="AlphaFoldDB" id="A0A2K2CIN2"/>
<accession>A0A2K2CIN2</accession>
<sequence length="132" mass="14894">MKRFARILTCSAGVVARIGLTYSKPIAAQSLCRVMIMLPGPRKQRFHRRLEDSQAGITDILRPHEPMIPHTTHTCEIAVLEAPIYCHASSITASFTIFALVRTKSTYICGPEWREPPPCDLPLLLFSKKKLY</sequence>
<reference evidence="1" key="2">
    <citation type="submission" date="2017-06" db="EMBL/GenBank/DDBJ databases">
        <title>WGS assembly of Brachypodium distachyon.</title>
        <authorList>
            <consortium name="The International Brachypodium Initiative"/>
            <person name="Lucas S."/>
            <person name="Harmon-Smith M."/>
            <person name="Lail K."/>
            <person name="Tice H."/>
            <person name="Grimwood J."/>
            <person name="Bruce D."/>
            <person name="Barry K."/>
            <person name="Shu S."/>
            <person name="Lindquist E."/>
            <person name="Wang M."/>
            <person name="Pitluck S."/>
            <person name="Vogel J.P."/>
            <person name="Garvin D.F."/>
            <person name="Mockler T.C."/>
            <person name="Schmutz J."/>
            <person name="Rokhsar D."/>
            <person name="Bevan M.W."/>
        </authorList>
    </citation>
    <scope>NUCLEOTIDE SEQUENCE</scope>
    <source>
        <strain evidence="1">Bd21</strain>
    </source>
</reference>
<organism evidence="1">
    <name type="scientific">Brachypodium distachyon</name>
    <name type="common">Purple false brome</name>
    <name type="synonym">Trachynia distachya</name>
    <dbReference type="NCBI Taxonomy" id="15368"/>
    <lineage>
        <taxon>Eukaryota</taxon>
        <taxon>Viridiplantae</taxon>
        <taxon>Streptophyta</taxon>
        <taxon>Embryophyta</taxon>
        <taxon>Tracheophyta</taxon>
        <taxon>Spermatophyta</taxon>
        <taxon>Magnoliopsida</taxon>
        <taxon>Liliopsida</taxon>
        <taxon>Poales</taxon>
        <taxon>Poaceae</taxon>
        <taxon>BOP clade</taxon>
        <taxon>Pooideae</taxon>
        <taxon>Stipodae</taxon>
        <taxon>Brachypodieae</taxon>
        <taxon>Brachypodium</taxon>
    </lineage>
</organism>
<gene>
    <name evidence="1" type="ORF">BRADI_5g22205v3</name>
</gene>
<evidence type="ECO:0000313" key="2">
    <source>
        <dbReference type="EnsemblPlants" id="PNT61879"/>
    </source>
</evidence>
<dbReference type="InParanoid" id="A0A2K2CIN2"/>
<proteinExistence type="predicted"/>
<keyword evidence="3" id="KW-1185">Reference proteome</keyword>
<evidence type="ECO:0000313" key="1">
    <source>
        <dbReference type="EMBL" id="PNT61879.1"/>
    </source>
</evidence>
<dbReference type="EnsemblPlants" id="PNT61879">
    <property type="protein sequence ID" value="PNT61879"/>
    <property type="gene ID" value="BRADI_5g22205v3"/>
</dbReference>
<name>A0A2K2CIN2_BRADI</name>
<dbReference type="Proteomes" id="UP000008810">
    <property type="component" value="Chromosome 5"/>
</dbReference>